<dbReference type="EMBL" id="CP036273">
    <property type="protein sequence ID" value="QDU23108.1"/>
    <property type="molecule type" value="Genomic_DNA"/>
</dbReference>
<dbReference type="RefSeq" id="WP_145243210.1">
    <property type="nucleotide sequence ID" value="NZ_CP036273.1"/>
</dbReference>
<evidence type="ECO:0000313" key="2">
    <source>
        <dbReference type="Proteomes" id="UP000319576"/>
    </source>
</evidence>
<sequence length="134" mass="14399">MTRRGFTVGEVLLALALLAAAGALAVTALTSLLADRSRLDARLEATEAATNALEEARARPWDELTPAWAAARPTPPALARWPGAKLTLKVEPEPDRPRVKRVTAAVTWDRPEMEPWPPVSMTTLLAARTTGGKP</sequence>
<dbReference type="Proteomes" id="UP000319576">
    <property type="component" value="Chromosome"/>
</dbReference>
<dbReference type="KEGG" id="uli:ETAA1_50990"/>
<dbReference type="AlphaFoldDB" id="A0A517Y082"/>
<dbReference type="OrthoDB" id="10014441at2"/>
<gene>
    <name evidence="1" type="ORF">ETAA1_50990</name>
</gene>
<evidence type="ECO:0008006" key="3">
    <source>
        <dbReference type="Google" id="ProtNLM"/>
    </source>
</evidence>
<evidence type="ECO:0000313" key="1">
    <source>
        <dbReference type="EMBL" id="QDU23108.1"/>
    </source>
</evidence>
<reference evidence="1 2" key="1">
    <citation type="submission" date="2019-02" db="EMBL/GenBank/DDBJ databases">
        <title>Deep-cultivation of Planctomycetes and their phenomic and genomic characterization uncovers novel biology.</title>
        <authorList>
            <person name="Wiegand S."/>
            <person name="Jogler M."/>
            <person name="Boedeker C."/>
            <person name="Pinto D."/>
            <person name="Vollmers J."/>
            <person name="Rivas-Marin E."/>
            <person name="Kohn T."/>
            <person name="Peeters S.H."/>
            <person name="Heuer A."/>
            <person name="Rast P."/>
            <person name="Oberbeckmann S."/>
            <person name="Bunk B."/>
            <person name="Jeske O."/>
            <person name="Meyerdierks A."/>
            <person name="Storesund J.E."/>
            <person name="Kallscheuer N."/>
            <person name="Luecker S."/>
            <person name="Lage O.M."/>
            <person name="Pohl T."/>
            <person name="Merkel B.J."/>
            <person name="Hornburger P."/>
            <person name="Mueller R.-W."/>
            <person name="Bruemmer F."/>
            <person name="Labrenz M."/>
            <person name="Spormann A.M."/>
            <person name="Op den Camp H."/>
            <person name="Overmann J."/>
            <person name="Amann R."/>
            <person name="Jetten M.S.M."/>
            <person name="Mascher T."/>
            <person name="Medema M.H."/>
            <person name="Devos D.P."/>
            <person name="Kaster A.-K."/>
            <person name="Ovreas L."/>
            <person name="Rohde M."/>
            <person name="Galperin M.Y."/>
            <person name="Jogler C."/>
        </authorList>
    </citation>
    <scope>NUCLEOTIDE SEQUENCE [LARGE SCALE GENOMIC DNA]</scope>
    <source>
        <strain evidence="1 2">ETA_A1</strain>
    </source>
</reference>
<protein>
    <recommendedName>
        <fullName evidence="3">Prepilin-type N-terminal cleavage/methylation domain-containing protein</fullName>
    </recommendedName>
</protein>
<accession>A0A517Y082</accession>
<keyword evidence="2" id="KW-1185">Reference proteome</keyword>
<organism evidence="1 2">
    <name type="scientific">Urbifossiella limnaea</name>
    <dbReference type="NCBI Taxonomy" id="2528023"/>
    <lineage>
        <taxon>Bacteria</taxon>
        <taxon>Pseudomonadati</taxon>
        <taxon>Planctomycetota</taxon>
        <taxon>Planctomycetia</taxon>
        <taxon>Gemmatales</taxon>
        <taxon>Gemmataceae</taxon>
        <taxon>Urbifossiella</taxon>
    </lineage>
</organism>
<proteinExistence type="predicted"/>
<name>A0A517Y082_9BACT</name>